<dbReference type="EMBL" id="CM043023">
    <property type="protein sequence ID" value="KAI4455741.1"/>
    <property type="molecule type" value="Genomic_DNA"/>
</dbReference>
<sequence length="263" mass="30436">MSVEEEFSAVYRQYFGENEEDSDKSDIDNNLDSDYELYQARDDREESFVKMDLSMADLEGEELIAKFLSTDCLILSNIEAGIRYNEEFQGVYSEIAKRKIEGCRKGKEVTRHKIQFSFLGIPICRSLFLFIHACGKKRYGHLVTHYHKNGVTVREHGLANKPSTNPKSLKPAEIQKAVKFIEYTADLLALPLPGRLPKCKDYRVMKLPSNETRSSVYRKYIASLQDDDPKMSNRSFRRIWAKYIPYVTTMKPANDLCDICRVK</sequence>
<evidence type="ECO:0000313" key="1">
    <source>
        <dbReference type="EMBL" id="KAI4455741.1"/>
    </source>
</evidence>
<accession>A0ACB9SKP9</accession>
<proteinExistence type="predicted"/>
<dbReference type="Proteomes" id="UP001056778">
    <property type="component" value="Chromosome 9"/>
</dbReference>
<name>A0ACB9SKP9_HOLOL</name>
<organism evidence="1 2">
    <name type="scientific">Holotrichia oblita</name>
    <name type="common">Chafer beetle</name>
    <dbReference type="NCBI Taxonomy" id="644536"/>
    <lineage>
        <taxon>Eukaryota</taxon>
        <taxon>Metazoa</taxon>
        <taxon>Ecdysozoa</taxon>
        <taxon>Arthropoda</taxon>
        <taxon>Hexapoda</taxon>
        <taxon>Insecta</taxon>
        <taxon>Pterygota</taxon>
        <taxon>Neoptera</taxon>
        <taxon>Endopterygota</taxon>
        <taxon>Coleoptera</taxon>
        <taxon>Polyphaga</taxon>
        <taxon>Scarabaeiformia</taxon>
        <taxon>Scarabaeidae</taxon>
        <taxon>Melolonthinae</taxon>
        <taxon>Holotrichia</taxon>
    </lineage>
</organism>
<keyword evidence="2" id="KW-1185">Reference proteome</keyword>
<reference evidence="1" key="1">
    <citation type="submission" date="2022-04" db="EMBL/GenBank/DDBJ databases">
        <title>Chromosome-scale genome assembly of Holotrichia oblita Faldermann.</title>
        <authorList>
            <person name="Rongchong L."/>
        </authorList>
    </citation>
    <scope>NUCLEOTIDE SEQUENCE</scope>
    <source>
        <strain evidence="1">81SQS9</strain>
    </source>
</reference>
<gene>
    <name evidence="1" type="ORF">MML48_9g00000311</name>
</gene>
<comment type="caution">
    <text evidence="1">The sequence shown here is derived from an EMBL/GenBank/DDBJ whole genome shotgun (WGS) entry which is preliminary data.</text>
</comment>
<protein>
    <submittedName>
        <fullName evidence="1">Myb/sant-like dna-binding domain</fullName>
    </submittedName>
</protein>
<evidence type="ECO:0000313" key="2">
    <source>
        <dbReference type="Proteomes" id="UP001056778"/>
    </source>
</evidence>